<evidence type="ECO:0000256" key="1">
    <source>
        <dbReference type="ARBA" id="ARBA00005171"/>
    </source>
</evidence>
<proteinExistence type="inferred from homology"/>
<dbReference type="STRING" id="1646377.BS640_15535"/>
<dbReference type="PROSITE" id="PS51273">
    <property type="entry name" value="GATASE_TYPE_1"/>
    <property type="match status" value="1"/>
</dbReference>
<sequence length="429" mass="47616">MTITFIAHSTPEPVYYGALAAILAELRALPLCHLPVRFDNQRFINSRQYISPQGQQITSGLLWLERLTGRGAGAEFELESLINRAVKEDIVVPLNQPLSSPCYAQMIRTIAEKGIAIESLQVVKNQDRYQLEDCENGKIRSNGWTRDRFGRWVLGAVTQPVMRAGNQLRLAVLGDAAEHRDSYPAMLAALGDAADALAMNIEIVFIPPTLVGSQLDSTLYDVDGTLLPGLSVQGAENINANTLSQLTVAKWAMDNQTPVLGINSGMHMMVTALGQKVLGEETVAMPGPSSLRALQSILPLEKEPVRRGNHRVLFQSGSRMAKMMGREAQIRYNQRWRLSPKLLDRLSCTGLQVTGTDESGLSAECIELDDHPFFVGVQGNPELQSRRERPHPLLMAFLQQVRQCNREREISHDALTKSVRLKHPYFLMG</sequence>
<dbReference type="EMBL" id="MRWE01000027">
    <property type="protein sequence ID" value="ORJ24536.1"/>
    <property type="molecule type" value="Genomic_DNA"/>
</dbReference>
<reference evidence="11 12" key="1">
    <citation type="journal article" date="2017" name="Int. J. Syst. Evol. Microbiol.">
        <title>Rouxiella badensis sp. nov. and Rouxiella silvae sp. nov. isolated from peat bog soil in Germany and emendation of the genus description.</title>
        <authorList>
            <person name="Le Fleche-Mateos A."/>
            <person name="Kugler J.H."/>
            <person name="Hansen S.H."/>
            <person name="Syldatk C."/>
            <person name="Hausmann R."/>
            <person name="Lomprez F."/>
            <person name="Vandenbogaert M."/>
            <person name="Manuguerra J.C."/>
            <person name="Grimont P.A."/>
        </authorList>
    </citation>
    <scope>NUCLEOTIDE SEQUENCE [LARGE SCALE GENOMIC DNA]</scope>
    <source>
        <strain evidence="11 12">DSM 100043</strain>
    </source>
</reference>
<evidence type="ECO:0000256" key="2">
    <source>
        <dbReference type="ARBA" id="ARBA00007533"/>
    </source>
</evidence>
<evidence type="ECO:0000256" key="7">
    <source>
        <dbReference type="ARBA" id="ARBA00022962"/>
    </source>
</evidence>
<evidence type="ECO:0000313" key="12">
    <source>
        <dbReference type="Proteomes" id="UP000192536"/>
    </source>
</evidence>
<dbReference type="AlphaFoldDB" id="A0A1X0WCM3"/>
<dbReference type="Gene3D" id="3.40.50.880">
    <property type="match status" value="1"/>
</dbReference>
<evidence type="ECO:0000256" key="5">
    <source>
        <dbReference type="ARBA" id="ARBA00022741"/>
    </source>
</evidence>
<gene>
    <name evidence="11" type="ORF">BS640_15535</name>
</gene>
<keyword evidence="7 11" id="KW-0315">Glutamine amidotransferase</keyword>
<evidence type="ECO:0000256" key="6">
    <source>
        <dbReference type="ARBA" id="ARBA00022840"/>
    </source>
</evidence>
<dbReference type="SUPFAM" id="SSF52317">
    <property type="entry name" value="Class I glutamine amidotransferase-like"/>
    <property type="match status" value="1"/>
</dbReference>
<keyword evidence="5" id="KW-0547">Nucleotide-binding</keyword>
<dbReference type="GO" id="GO:0042802">
    <property type="term" value="F:identical protein binding"/>
    <property type="evidence" value="ECO:0007669"/>
    <property type="project" value="TreeGrafter"/>
</dbReference>
<dbReference type="GO" id="GO:0016740">
    <property type="term" value="F:transferase activity"/>
    <property type="evidence" value="ECO:0007669"/>
    <property type="project" value="UniProtKB-KW"/>
</dbReference>
<dbReference type="UniPathway" id="UPA00159">
    <property type="reaction ID" value="UER00277"/>
</dbReference>
<accession>A0A1X0WCM3</accession>
<comment type="similarity">
    <text evidence="2">Belongs to the CTP synthase family.</text>
</comment>
<dbReference type="GO" id="GO:0003883">
    <property type="term" value="F:CTP synthase activity"/>
    <property type="evidence" value="ECO:0007669"/>
    <property type="project" value="UniProtKB-EC"/>
</dbReference>
<dbReference type="RefSeq" id="WP_017491119.1">
    <property type="nucleotide sequence ID" value="NZ_CP049603.1"/>
</dbReference>
<keyword evidence="11" id="KW-0808">Transferase</keyword>
<evidence type="ECO:0000256" key="8">
    <source>
        <dbReference type="ARBA" id="ARBA00022975"/>
    </source>
</evidence>
<comment type="pathway">
    <text evidence="1">Pyrimidine metabolism; CTP biosynthesis via de novo pathway; CTP from UDP: step 2/2.</text>
</comment>
<comment type="caution">
    <text evidence="11">The sequence shown here is derived from an EMBL/GenBank/DDBJ whole genome shotgun (WGS) entry which is preliminary data.</text>
</comment>
<keyword evidence="8" id="KW-0665">Pyrimidine biosynthesis</keyword>
<dbReference type="PANTHER" id="PTHR11550:SF0">
    <property type="entry name" value="CTP SYNTHASE-RELATED"/>
    <property type="match status" value="1"/>
</dbReference>
<name>A0A1X0WCM3_9GAMM</name>
<organism evidence="11 12">
    <name type="scientific">Rouxiella badensis</name>
    <dbReference type="NCBI Taxonomy" id="1646377"/>
    <lineage>
        <taxon>Bacteria</taxon>
        <taxon>Pseudomonadati</taxon>
        <taxon>Pseudomonadota</taxon>
        <taxon>Gammaproteobacteria</taxon>
        <taxon>Enterobacterales</taxon>
        <taxon>Yersiniaceae</taxon>
        <taxon>Rouxiella</taxon>
    </lineage>
</organism>
<dbReference type="GO" id="GO:0044210">
    <property type="term" value="P:'de novo' CTP biosynthetic process"/>
    <property type="evidence" value="ECO:0007669"/>
    <property type="project" value="UniProtKB-UniPathway"/>
</dbReference>
<evidence type="ECO:0000256" key="9">
    <source>
        <dbReference type="ARBA" id="ARBA00047781"/>
    </source>
</evidence>
<evidence type="ECO:0000313" key="11">
    <source>
        <dbReference type="EMBL" id="ORJ24536.1"/>
    </source>
</evidence>
<comment type="catalytic activity">
    <reaction evidence="9">
        <text>UTP + L-glutamine + ATP + H2O = CTP + L-glutamate + ADP + phosphate + 2 H(+)</text>
        <dbReference type="Rhea" id="RHEA:26426"/>
        <dbReference type="ChEBI" id="CHEBI:15377"/>
        <dbReference type="ChEBI" id="CHEBI:15378"/>
        <dbReference type="ChEBI" id="CHEBI:29985"/>
        <dbReference type="ChEBI" id="CHEBI:30616"/>
        <dbReference type="ChEBI" id="CHEBI:37563"/>
        <dbReference type="ChEBI" id="CHEBI:43474"/>
        <dbReference type="ChEBI" id="CHEBI:46398"/>
        <dbReference type="ChEBI" id="CHEBI:58359"/>
        <dbReference type="ChEBI" id="CHEBI:456216"/>
        <dbReference type="EC" id="6.3.4.2"/>
    </reaction>
</comment>
<evidence type="ECO:0000256" key="3">
    <source>
        <dbReference type="ARBA" id="ARBA00012291"/>
    </source>
</evidence>
<evidence type="ECO:0000259" key="10">
    <source>
        <dbReference type="Pfam" id="PF00117"/>
    </source>
</evidence>
<dbReference type="InterPro" id="IPR029062">
    <property type="entry name" value="Class_I_gatase-like"/>
</dbReference>
<dbReference type="EC" id="6.3.4.2" evidence="3"/>
<keyword evidence="4" id="KW-0436">Ligase</keyword>
<evidence type="ECO:0000256" key="4">
    <source>
        <dbReference type="ARBA" id="ARBA00022598"/>
    </source>
</evidence>
<feature type="domain" description="Glutamine amidotransferase" evidence="10">
    <location>
        <begin position="242"/>
        <end position="398"/>
    </location>
</feature>
<keyword evidence="12" id="KW-1185">Reference proteome</keyword>
<dbReference type="Proteomes" id="UP000192536">
    <property type="component" value="Unassembled WGS sequence"/>
</dbReference>
<dbReference type="Pfam" id="PF00117">
    <property type="entry name" value="GATase"/>
    <property type="match status" value="1"/>
</dbReference>
<dbReference type="GO" id="GO:0019856">
    <property type="term" value="P:pyrimidine nucleobase biosynthetic process"/>
    <property type="evidence" value="ECO:0007669"/>
    <property type="project" value="TreeGrafter"/>
</dbReference>
<keyword evidence="6" id="KW-0067">ATP-binding</keyword>
<dbReference type="InterPro" id="IPR004468">
    <property type="entry name" value="CTP_synthase"/>
</dbReference>
<protein>
    <recommendedName>
        <fullName evidence="3">CTP synthase (glutamine hydrolyzing)</fullName>
        <ecNumber evidence="3">6.3.4.2</ecNumber>
    </recommendedName>
</protein>
<dbReference type="PANTHER" id="PTHR11550">
    <property type="entry name" value="CTP SYNTHASE"/>
    <property type="match status" value="1"/>
</dbReference>
<dbReference type="GO" id="GO:0005524">
    <property type="term" value="F:ATP binding"/>
    <property type="evidence" value="ECO:0007669"/>
    <property type="project" value="UniProtKB-KW"/>
</dbReference>
<dbReference type="InterPro" id="IPR017926">
    <property type="entry name" value="GATASE"/>
</dbReference>